<dbReference type="Proteomes" id="UP000826656">
    <property type="component" value="Unassembled WGS sequence"/>
</dbReference>
<proteinExistence type="predicted"/>
<sequence length="103" mass="11921">MEDPIMDERDKMLVSPLGPNLKPPSIPFSSEFEWPLKVSFHGCNGWRDQQMKWKEWVETMEAIHHPIWKAARIYGALKCSKGGAVRLTILCFRVVKLLLLLKT</sequence>
<protein>
    <submittedName>
        <fullName evidence="1">Uncharacterized protein</fullName>
    </submittedName>
</protein>
<evidence type="ECO:0000313" key="1">
    <source>
        <dbReference type="EMBL" id="KAH0737640.1"/>
    </source>
</evidence>
<evidence type="ECO:0000313" key="2">
    <source>
        <dbReference type="Proteomes" id="UP000826656"/>
    </source>
</evidence>
<dbReference type="EMBL" id="JAIVGD010000028">
    <property type="protein sequence ID" value="KAH0737640.1"/>
    <property type="molecule type" value="Genomic_DNA"/>
</dbReference>
<keyword evidence="2" id="KW-1185">Reference proteome</keyword>
<reference evidence="1 2" key="1">
    <citation type="journal article" date="2021" name="bioRxiv">
        <title>Chromosome-scale and haplotype-resolved genome assembly of a tetraploid potato cultivar.</title>
        <authorList>
            <person name="Sun H."/>
            <person name="Jiao W.-B."/>
            <person name="Krause K."/>
            <person name="Campoy J.A."/>
            <person name="Goel M."/>
            <person name="Folz-Donahue K."/>
            <person name="Kukat C."/>
            <person name="Huettel B."/>
            <person name="Schneeberger K."/>
        </authorList>
    </citation>
    <scope>NUCLEOTIDE SEQUENCE [LARGE SCALE GENOMIC DNA]</scope>
    <source>
        <strain evidence="1">SolTubOtavaFocal</strain>
        <tissue evidence="1">Leaves</tissue>
    </source>
</reference>
<comment type="caution">
    <text evidence="1">The sequence shown here is derived from an EMBL/GenBank/DDBJ whole genome shotgun (WGS) entry which is preliminary data.</text>
</comment>
<gene>
    <name evidence="1" type="ORF">KY290_036345</name>
</gene>
<organism evidence="1 2">
    <name type="scientific">Solanum tuberosum</name>
    <name type="common">Potato</name>
    <dbReference type="NCBI Taxonomy" id="4113"/>
    <lineage>
        <taxon>Eukaryota</taxon>
        <taxon>Viridiplantae</taxon>
        <taxon>Streptophyta</taxon>
        <taxon>Embryophyta</taxon>
        <taxon>Tracheophyta</taxon>
        <taxon>Spermatophyta</taxon>
        <taxon>Magnoliopsida</taxon>
        <taxon>eudicotyledons</taxon>
        <taxon>Gunneridae</taxon>
        <taxon>Pentapetalae</taxon>
        <taxon>asterids</taxon>
        <taxon>lamiids</taxon>
        <taxon>Solanales</taxon>
        <taxon>Solanaceae</taxon>
        <taxon>Solanoideae</taxon>
        <taxon>Solaneae</taxon>
        <taxon>Solanum</taxon>
    </lineage>
</organism>
<name>A0ABQ7TT24_SOLTU</name>
<accession>A0ABQ7TT24</accession>